<dbReference type="Proteomes" id="UP000192920">
    <property type="component" value="Unassembled WGS sequence"/>
</dbReference>
<accession>A0A1Y6B7C6</accession>
<dbReference type="EMBL" id="FXAG01000001">
    <property type="protein sequence ID" value="SME92322.1"/>
    <property type="molecule type" value="Genomic_DNA"/>
</dbReference>
<evidence type="ECO:0000313" key="3">
    <source>
        <dbReference type="Proteomes" id="UP000192920"/>
    </source>
</evidence>
<gene>
    <name evidence="2" type="ORF">SAMN02745746_00066</name>
</gene>
<sequence>MALSRRPLPLFCRLLLALWVFACAAGSIEGCLAEAPSTAGTAVLSADPSDAPAPAQPSHHASCQSFCASLGSATSTSPPPEAAPLPTPLLMLWLLLPVIIAPLCRHGRASRPHQAVWPATLRPPFLLFQRFND</sequence>
<organism evidence="2 3">
    <name type="scientific">Pseudogulbenkiania subflava DSM 22618</name>
    <dbReference type="NCBI Taxonomy" id="1123014"/>
    <lineage>
        <taxon>Bacteria</taxon>
        <taxon>Pseudomonadati</taxon>
        <taxon>Pseudomonadota</taxon>
        <taxon>Betaproteobacteria</taxon>
        <taxon>Neisseriales</taxon>
        <taxon>Chromobacteriaceae</taxon>
        <taxon>Pseudogulbenkiania</taxon>
    </lineage>
</organism>
<dbReference type="AlphaFoldDB" id="A0A1Y6B7C6"/>
<feature type="chain" id="PRO_5012825430" evidence="1">
    <location>
        <begin position="25"/>
        <end position="133"/>
    </location>
</feature>
<dbReference type="STRING" id="1123014.SAMN02745746_00066"/>
<reference evidence="3" key="1">
    <citation type="submission" date="2017-04" db="EMBL/GenBank/DDBJ databases">
        <authorList>
            <person name="Varghese N."/>
            <person name="Submissions S."/>
        </authorList>
    </citation>
    <scope>NUCLEOTIDE SEQUENCE [LARGE SCALE GENOMIC DNA]</scope>
    <source>
        <strain evidence="3">DSM 22618</strain>
    </source>
</reference>
<proteinExistence type="predicted"/>
<evidence type="ECO:0000256" key="1">
    <source>
        <dbReference type="SAM" id="SignalP"/>
    </source>
</evidence>
<evidence type="ECO:0000313" key="2">
    <source>
        <dbReference type="EMBL" id="SME92322.1"/>
    </source>
</evidence>
<keyword evidence="1" id="KW-0732">Signal</keyword>
<keyword evidence="3" id="KW-1185">Reference proteome</keyword>
<name>A0A1Y6B7C6_9NEIS</name>
<feature type="signal peptide" evidence="1">
    <location>
        <begin position="1"/>
        <end position="24"/>
    </location>
</feature>
<protein>
    <submittedName>
        <fullName evidence="2">Uncharacterized protein</fullName>
    </submittedName>
</protein>
<dbReference type="RefSeq" id="WP_085274467.1">
    <property type="nucleotide sequence ID" value="NZ_FXAG01000001.1"/>
</dbReference>